<sequence>MSPTQLIIAAYAQPSGASLGDANTQLYDVQKSPLAWGLIVPLLTYDAPGDGTAVHFFGAHTAVVKVARDWDSLPAEHRFALRDLLLALTADAVRRGRPMLVLRKLFVCLTSLAIRLAPRNSSGEAWTDWILMCITTISGAASSDPTRVKLLVNEFLTIVAEEIPTADVVDPSKKSQLAQTLHDASPVVTNLIREQLESPSTTGQELEAAVRTLQAWLSQLRADDLTSLIPLLLARLGDGRDPSTFTPAASALAEILSRAPAYQNGAGSRTLTEPLLLWLDGPGRQVVDRVVREAASEMSQSNEDDNADDDLDDEAARALIELLAALGEHSVEYVSRWVASARVVGAVPGIGMQSQPRTRGELVQHFLGVLLALTVLPYDVEGRPLGSVASGTFSTNVPSSAIFDDAGGVRGEALLAFWYQLQEEVWNIDWEEDAVDDTDALGVEEAAWRDGHRAASSFAPTSPTSNNVDQEQTRALAAVRAVYSRLVRALRAKMVFPPGAESGGWMKDQVDRFKTYRRDVGDTLINAYYVLRDDMLGYYVDDALDRLLRPVVEWEQIEATLHCVSSIDEALPSVEDVAKSSDEGDSTAHRTPALLARILGPDVLARLPSTGAPRVRRTALGLLDTYAAYLGHPAMPPATLPSALEYATSALREPRLSLVAATALRSICDANRAILASRVGVSAFGGVAEMCVGEGGVPDTEKGKVLQSVASVIQAVDPVEGIAPVEALVTPLVNRAMSAREPEDVTLCLDILVGIARGLQRPSHPLEDAWTESEGGRLAQEAARMAQARDDPRAVHLRDSLGALMRHCTETWGQDVGVCTSLSDLIKALSAAAPLDTGVLTVPPAPLMELICSALQRSVNSTWLALLSKLTASLTAATRDPDSPFKRDPGKEARAVVLRLLPAVIGTVLPWFGGVEGMRNNPDVAQEFFGLMERMAEEYTQDLYAMPEGALDGLMRCTIVALGLQERYSMIAACKFIRAVFHRTCTLDALSQSPAREFLVQTYFAPVLRAALEGIAGATPLSTHVNLIDLLQLLSLRCPEEMKRWAGEVLFAPDFMPQSRANPEVKEKFAKALIR</sequence>
<dbReference type="GO" id="GO:0006606">
    <property type="term" value="P:protein import into nucleus"/>
    <property type="evidence" value="ECO:0007669"/>
    <property type="project" value="TreeGrafter"/>
</dbReference>
<organism evidence="9">
    <name type="scientific">Schizophyllum commune (strain H4-8 / FGSC 9210)</name>
    <name type="common">Split gill fungus</name>
    <dbReference type="NCBI Taxonomy" id="578458"/>
    <lineage>
        <taxon>Eukaryota</taxon>
        <taxon>Fungi</taxon>
        <taxon>Dikarya</taxon>
        <taxon>Basidiomycota</taxon>
        <taxon>Agaricomycotina</taxon>
        <taxon>Agaricomycetes</taxon>
        <taxon>Agaricomycetidae</taxon>
        <taxon>Agaricales</taxon>
        <taxon>Schizophyllaceae</taxon>
        <taxon>Schizophyllum</taxon>
    </lineage>
</organism>
<dbReference type="VEuPathDB" id="FungiDB:SCHCODRAFT_02705351"/>
<dbReference type="InterPro" id="IPR040709">
    <property type="entry name" value="Importin_rep_1"/>
</dbReference>
<evidence type="ECO:0000313" key="9">
    <source>
        <dbReference type="Proteomes" id="UP000007431"/>
    </source>
</evidence>
<dbReference type="InterPro" id="IPR051345">
    <property type="entry name" value="Importin_beta-like_NTR"/>
</dbReference>
<dbReference type="InterPro" id="IPR040520">
    <property type="entry name" value="Importin_rep_3"/>
</dbReference>
<evidence type="ECO:0000256" key="4">
    <source>
        <dbReference type="ARBA" id="ARBA00022448"/>
    </source>
</evidence>
<evidence type="ECO:0000256" key="2">
    <source>
        <dbReference type="ARBA" id="ARBA00007991"/>
    </source>
</evidence>
<evidence type="ECO:0000256" key="6">
    <source>
        <dbReference type="ARBA" id="ARBA00023242"/>
    </source>
</evidence>
<dbReference type="eggNOG" id="KOG2022">
    <property type="taxonomic scope" value="Eukaryota"/>
</dbReference>
<dbReference type="OrthoDB" id="2016913at2759"/>
<dbReference type="GO" id="GO:0005737">
    <property type="term" value="C:cytoplasm"/>
    <property type="evidence" value="ECO:0007669"/>
    <property type="project" value="TreeGrafter"/>
</dbReference>
<dbReference type="InParanoid" id="D8QGI0"/>
<dbReference type="SUPFAM" id="SSF48371">
    <property type="entry name" value="ARM repeat"/>
    <property type="match status" value="1"/>
</dbReference>
<comment type="subcellular location">
    <subcellularLocation>
        <location evidence="1">Nucleus</location>
    </subcellularLocation>
</comment>
<dbReference type="KEGG" id="scm:SCHCO_02705351"/>
<evidence type="ECO:0000259" key="7">
    <source>
        <dbReference type="Pfam" id="PF08389"/>
    </source>
</evidence>
<dbReference type="GO" id="GO:0005634">
    <property type="term" value="C:nucleus"/>
    <property type="evidence" value="ECO:0007669"/>
    <property type="project" value="UniProtKB-SubCell"/>
</dbReference>
<dbReference type="InterPro" id="IPR016024">
    <property type="entry name" value="ARM-type_fold"/>
</dbReference>
<dbReference type="OMA" id="LMCITTI"/>
<evidence type="ECO:0000256" key="5">
    <source>
        <dbReference type="ARBA" id="ARBA00022737"/>
    </source>
</evidence>
<keyword evidence="6" id="KW-0539">Nucleus</keyword>
<dbReference type="Pfam" id="PF18773">
    <property type="entry name" value="Importin_rep"/>
    <property type="match status" value="1"/>
</dbReference>
<proteinExistence type="inferred from homology"/>
<feature type="non-terminal residue" evidence="8">
    <location>
        <position position="1075"/>
    </location>
</feature>
<feature type="domain" description="Exportin-1/Importin-beta-like" evidence="7">
    <location>
        <begin position="100"/>
        <end position="250"/>
    </location>
</feature>
<dbReference type="Proteomes" id="UP000007431">
    <property type="component" value="Unassembled WGS sequence"/>
</dbReference>
<dbReference type="Gene3D" id="1.25.10.10">
    <property type="entry name" value="Leucine-rich Repeat Variant"/>
    <property type="match status" value="1"/>
</dbReference>
<name>D8QGI0_SCHCM</name>
<accession>D8QGI0</accession>
<dbReference type="PANTHER" id="PTHR12363:SF33">
    <property type="entry name" value="IMPORTIN-13"/>
    <property type="match status" value="1"/>
</dbReference>
<dbReference type="InterPro" id="IPR011989">
    <property type="entry name" value="ARM-like"/>
</dbReference>
<dbReference type="Pfam" id="PF18806">
    <property type="entry name" value="Importin_rep_3"/>
    <property type="match status" value="1"/>
</dbReference>
<dbReference type="AlphaFoldDB" id="D8QGI0"/>
<dbReference type="EMBL" id="GL377311">
    <property type="protein sequence ID" value="EFI93592.1"/>
    <property type="molecule type" value="Genomic_DNA"/>
</dbReference>
<dbReference type="RefSeq" id="XP_003028495.1">
    <property type="nucleotide sequence ID" value="XM_003028449.1"/>
</dbReference>
<dbReference type="GeneID" id="9591980"/>
<keyword evidence="4" id="KW-0813">Transport</keyword>
<gene>
    <name evidence="8" type="ORF">SCHCODRAFT_112969</name>
</gene>
<reference evidence="8 9" key="1">
    <citation type="journal article" date="2010" name="Nat. Biotechnol.">
        <title>Genome sequence of the model mushroom Schizophyllum commune.</title>
        <authorList>
            <person name="Ohm R.A."/>
            <person name="de Jong J.F."/>
            <person name="Lugones L.G."/>
            <person name="Aerts A."/>
            <person name="Kothe E."/>
            <person name="Stajich J.E."/>
            <person name="de Vries R.P."/>
            <person name="Record E."/>
            <person name="Levasseur A."/>
            <person name="Baker S.E."/>
            <person name="Bartholomew K.A."/>
            <person name="Coutinho P.M."/>
            <person name="Erdmann S."/>
            <person name="Fowler T.J."/>
            <person name="Gathman A.C."/>
            <person name="Lombard V."/>
            <person name="Henrissat B."/>
            <person name="Knabe N."/>
            <person name="Kuees U."/>
            <person name="Lilly W.W."/>
            <person name="Lindquist E."/>
            <person name="Lucas S."/>
            <person name="Magnuson J.K."/>
            <person name="Piumi F."/>
            <person name="Raudaskoski M."/>
            <person name="Salamov A."/>
            <person name="Schmutz J."/>
            <person name="Schwarze F.W.M.R."/>
            <person name="vanKuyk P.A."/>
            <person name="Horton J.S."/>
            <person name="Grigoriev I.V."/>
            <person name="Woesten H.A.B."/>
        </authorList>
    </citation>
    <scope>NUCLEOTIDE SEQUENCE [LARGE SCALE GENOMIC DNA]</scope>
    <source>
        <strain evidence="9">H4-8 / FGSC 9210</strain>
    </source>
</reference>
<evidence type="ECO:0000256" key="1">
    <source>
        <dbReference type="ARBA" id="ARBA00004123"/>
    </source>
</evidence>
<keyword evidence="9" id="KW-1185">Reference proteome</keyword>
<dbReference type="PANTHER" id="PTHR12363">
    <property type="entry name" value="TRANSPORTIN 3 AND IMPORTIN 13"/>
    <property type="match status" value="1"/>
</dbReference>
<evidence type="ECO:0000313" key="8">
    <source>
        <dbReference type="EMBL" id="EFI93592.1"/>
    </source>
</evidence>
<keyword evidence="5" id="KW-0677">Repeat</keyword>
<dbReference type="HOGENOM" id="CLU_005996_3_0_1"/>
<dbReference type="InterPro" id="IPR013598">
    <property type="entry name" value="Exportin-1/Importin-b-like"/>
</dbReference>
<evidence type="ECO:0000256" key="3">
    <source>
        <dbReference type="ARBA" id="ARBA00016020"/>
    </source>
</evidence>
<comment type="similarity">
    <text evidence="2">Belongs to the importin beta family.</text>
</comment>
<dbReference type="Pfam" id="PF08389">
    <property type="entry name" value="Xpo1"/>
    <property type="match status" value="1"/>
</dbReference>
<protein>
    <recommendedName>
        <fullName evidence="3">Importin-13</fullName>
    </recommendedName>
</protein>
<dbReference type="STRING" id="578458.D8QGI0"/>